<evidence type="ECO:0000313" key="7">
    <source>
        <dbReference type="WBParaSite" id="Gr19_v10_g848.t1"/>
    </source>
</evidence>
<evidence type="ECO:0000313" key="6">
    <source>
        <dbReference type="Proteomes" id="UP000887572"/>
    </source>
</evidence>
<dbReference type="Proteomes" id="UP000887572">
    <property type="component" value="Unplaced"/>
</dbReference>
<feature type="transmembrane region" description="Helical" evidence="5">
    <location>
        <begin position="83"/>
        <end position="104"/>
    </location>
</feature>
<sequence>MVQQQTIPSAPKQKKRFESQTYETIPMQLSENPHYTAPDIGCGLRSHYCLGLFCTAFAQFCISALLLAAGIWCLREANDFCPFYSALWASVFFIVNGVVGMVTAKLDTQHLHVANLVLSLVAIVLAVAGGVIAARNCKGHLCLIGDFERWYRDEPPFDKCFFQLKLGIAVNGVQVVLSGLLVCFFIVSAILCAKKILNR</sequence>
<keyword evidence="3 5" id="KW-1133">Transmembrane helix</keyword>
<dbReference type="AlphaFoldDB" id="A0A914IBT0"/>
<keyword evidence="2 5" id="KW-0812">Transmembrane</keyword>
<dbReference type="WBParaSite" id="Gr19_v10_g848.t1">
    <property type="protein sequence ID" value="Gr19_v10_g848.t1"/>
    <property type="gene ID" value="Gr19_v10_g848"/>
</dbReference>
<dbReference type="InterPro" id="IPR007237">
    <property type="entry name" value="CD20-like"/>
</dbReference>
<evidence type="ECO:0000256" key="2">
    <source>
        <dbReference type="ARBA" id="ARBA00022692"/>
    </source>
</evidence>
<protein>
    <submittedName>
        <fullName evidence="7">MARVEL domain-containing protein</fullName>
    </submittedName>
</protein>
<feature type="transmembrane region" description="Helical" evidence="5">
    <location>
        <begin position="172"/>
        <end position="193"/>
    </location>
</feature>
<dbReference type="GO" id="GO:0016020">
    <property type="term" value="C:membrane"/>
    <property type="evidence" value="ECO:0007669"/>
    <property type="project" value="UniProtKB-SubCell"/>
</dbReference>
<keyword evidence="4 5" id="KW-0472">Membrane</keyword>
<comment type="subcellular location">
    <subcellularLocation>
        <location evidence="1">Membrane</location>
        <topology evidence="1">Multi-pass membrane protein</topology>
    </subcellularLocation>
</comment>
<accession>A0A914IBT0</accession>
<reference evidence="7" key="1">
    <citation type="submission" date="2022-11" db="UniProtKB">
        <authorList>
            <consortium name="WormBaseParasite"/>
        </authorList>
    </citation>
    <scope>IDENTIFICATION</scope>
</reference>
<evidence type="ECO:0000256" key="1">
    <source>
        <dbReference type="ARBA" id="ARBA00004141"/>
    </source>
</evidence>
<evidence type="ECO:0000256" key="3">
    <source>
        <dbReference type="ARBA" id="ARBA00022989"/>
    </source>
</evidence>
<dbReference type="Pfam" id="PF04103">
    <property type="entry name" value="CD20"/>
    <property type="match status" value="1"/>
</dbReference>
<evidence type="ECO:0000256" key="4">
    <source>
        <dbReference type="ARBA" id="ARBA00023136"/>
    </source>
</evidence>
<organism evidence="6 7">
    <name type="scientific">Globodera rostochiensis</name>
    <name type="common">Golden nematode worm</name>
    <name type="synonym">Heterodera rostochiensis</name>
    <dbReference type="NCBI Taxonomy" id="31243"/>
    <lineage>
        <taxon>Eukaryota</taxon>
        <taxon>Metazoa</taxon>
        <taxon>Ecdysozoa</taxon>
        <taxon>Nematoda</taxon>
        <taxon>Chromadorea</taxon>
        <taxon>Rhabditida</taxon>
        <taxon>Tylenchina</taxon>
        <taxon>Tylenchomorpha</taxon>
        <taxon>Tylenchoidea</taxon>
        <taxon>Heteroderidae</taxon>
        <taxon>Heteroderinae</taxon>
        <taxon>Globodera</taxon>
    </lineage>
</organism>
<feature type="transmembrane region" description="Helical" evidence="5">
    <location>
        <begin position="48"/>
        <end position="71"/>
    </location>
</feature>
<feature type="transmembrane region" description="Helical" evidence="5">
    <location>
        <begin position="116"/>
        <end position="134"/>
    </location>
</feature>
<name>A0A914IBT0_GLORO</name>
<proteinExistence type="predicted"/>
<keyword evidence="6" id="KW-1185">Reference proteome</keyword>
<evidence type="ECO:0000256" key="5">
    <source>
        <dbReference type="SAM" id="Phobius"/>
    </source>
</evidence>